<keyword evidence="2" id="KW-0812">Transmembrane</keyword>
<evidence type="ECO:0000313" key="5">
    <source>
        <dbReference type="Proteomes" id="UP000443014"/>
    </source>
</evidence>
<dbReference type="InterPro" id="IPR010854">
    <property type="entry name" value="YdgH/BhsA/McbA-like_dom"/>
</dbReference>
<dbReference type="InterPro" id="IPR036275">
    <property type="entry name" value="YdgH-like_sf"/>
</dbReference>
<accession>A0ABD6HLH3</accession>
<organism evidence="4 5">
    <name type="scientific">Serratia marcescens</name>
    <dbReference type="NCBI Taxonomy" id="615"/>
    <lineage>
        <taxon>Bacteria</taxon>
        <taxon>Pseudomonadati</taxon>
        <taxon>Pseudomonadota</taxon>
        <taxon>Gammaproteobacteria</taxon>
        <taxon>Enterobacterales</taxon>
        <taxon>Yersiniaceae</taxon>
        <taxon>Serratia</taxon>
    </lineage>
</organism>
<evidence type="ECO:0000259" key="3">
    <source>
        <dbReference type="Pfam" id="PF07338"/>
    </source>
</evidence>
<dbReference type="InterPro" id="IPR025543">
    <property type="entry name" value="Dodecin-like"/>
</dbReference>
<sequence length="152" mass="16636">MSHHQSKQLKIVQILHAPSLSFPVWKRCITLSGTTAPAPRCLSFSITKQKDSTIAKNKRIAIEENIMKNVMFKTMLLGAFVFSGATIAATQINSQQADALTPRQVITVSGAANLSDAEKMLADKTDKTGARYYKIIAIVGNNKLHANAMTYQ</sequence>
<evidence type="ECO:0000256" key="1">
    <source>
        <dbReference type="ARBA" id="ARBA00022729"/>
    </source>
</evidence>
<dbReference type="SUPFAM" id="SSF159871">
    <property type="entry name" value="YdgH-like"/>
    <property type="match status" value="1"/>
</dbReference>
<dbReference type="AlphaFoldDB" id="A0ABD6HLH3"/>
<keyword evidence="2" id="KW-1133">Transmembrane helix</keyword>
<keyword evidence="2" id="KW-0472">Membrane</keyword>
<dbReference type="Gene3D" id="3.30.1660.10">
    <property type="entry name" value="Flavin-binding protein dodecin"/>
    <property type="match status" value="1"/>
</dbReference>
<protein>
    <submittedName>
        <fullName evidence="4">DUF1471 domain-containing protein</fullName>
    </submittedName>
</protein>
<proteinExistence type="predicted"/>
<evidence type="ECO:0000256" key="2">
    <source>
        <dbReference type="SAM" id="Phobius"/>
    </source>
</evidence>
<dbReference type="Pfam" id="PF07338">
    <property type="entry name" value="YdgH_BhsA-like"/>
    <property type="match status" value="1"/>
</dbReference>
<gene>
    <name evidence="4" type="ORF">GMA22_04255</name>
</gene>
<feature type="transmembrane region" description="Helical" evidence="2">
    <location>
        <begin position="74"/>
        <end position="92"/>
    </location>
</feature>
<feature type="domain" description="YdgH/BhsA/McbA-like" evidence="3">
    <location>
        <begin position="102"/>
        <end position="151"/>
    </location>
</feature>
<dbReference type="EMBL" id="WNKC01000001">
    <property type="protein sequence ID" value="MVF02478.1"/>
    <property type="molecule type" value="Genomic_DNA"/>
</dbReference>
<keyword evidence="1" id="KW-0732">Signal</keyword>
<dbReference type="Proteomes" id="UP000443014">
    <property type="component" value="Unassembled WGS sequence"/>
</dbReference>
<reference evidence="4 5" key="1">
    <citation type="submission" date="2019-11" db="EMBL/GenBank/DDBJ databases">
        <title>Whole genome sequence of a plant growth promoting strain Serratia marcescens BTL07 isolated from the rhizoplane of Chili (Capsicum annuum).</title>
        <authorList>
            <person name="Dutta S."/>
            <person name="Khatun A."/>
            <person name="Gupta D.R."/>
            <person name="Surovy M.Z."/>
            <person name="Rahman M.M."/>
            <person name="Mahmud N.U."/>
            <person name="Emes R."/>
            <person name="Warry A."/>
            <person name="West H."/>
            <person name="Clarke M.L."/>
            <person name="Islam M.T."/>
        </authorList>
    </citation>
    <scope>NUCLEOTIDE SEQUENCE [LARGE SCALE GENOMIC DNA]</scope>
    <source>
        <strain evidence="4 5">BTL07</strain>
    </source>
</reference>
<name>A0ABD6HLH3_SERMA</name>
<comment type="caution">
    <text evidence="4">The sequence shown here is derived from an EMBL/GenBank/DDBJ whole genome shotgun (WGS) entry which is preliminary data.</text>
</comment>
<evidence type="ECO:0000313" key="4">
    <source>
        <dbReference type="EMBL" id="MVF02478.1"/>
    </source>
</evidence>